<reference evidence="1" key="1">
    <citation type="submission" date="2021-10" db="EMBL/GenBank/DDBJ databases">
        <authorList>
            <person name="Piombo E."/>
        </authorList>
    </citation>
    <scope>NUCLEOTIDE SEQUENCE</scope>
</reference>
<protein>
    <submittedName>
        <fullName evidence="1">Uncharacterized protein</fullName>
    </submittedName>
</protein>
<proteinExistence type="predicted"/>
<comment type="caution">
    <text evidence="1">The sequence shown here is derived from an EMBL/GenBank/DDBJ whole genome shotgun (WGS) entry which is preliminary data.</text>
</comment>
<dbReference type="EMBL" id="CABFOC020000035">
    <property type="protein sequence ID" value="CAH0048235.1"/>
    <property type="molecule type" value="Genomic_DNA"/>
</dbReference>
<name>A0A9P0EHT4_9HYPO</name>
<gene>
    <name evidence="1" type="ORF">CSOL1703_00000178</name>
</gene>
<dbReference type="Proteomes" id="UP000775872">
    <property type="component" value="Unassembled WGS sequence"/>
</dbReference>
<organism evidence="1 2">
    <name type="scientific">Clonostachys solani</name>
    <dbReference type="NCBI Taxonomy" id="160281"/>
    <lineage>
        <taxon>Eukaryota</taxon>
        <taxon>Fungi</taxon>
        <taxon>Dikarya</taxon>
        <taxon>Ascomycota</taxon>
        <taxon>Pezizomycotina</taxon>
        <taxon>Sordariomycetes</taxon>
        <taxon>Hypocreomycetidae</taxon>
        <taxon>Hypocreales</taxon>
        <taxon>Bionectriaceae</taxon>
        <taxon>Clonostachys</taxon>
    </lineage>
</organism>
<evidence type="ECO:0000313" key="2">
    <source>
        <dbReference type="Proteomes" id="UP000775872"/>
    </source>
</evidence>
<evidence type="ECO:0000313" key="1">
    <source>
        <dbReference type="EMBL" id="CAH0048235.1"/>
    </source>
</evidence>
<dbReference type="AlphaFoldDB" id="A0A9P0EHT4"/>
<keyword evidence="2" id="KW-1185">Reference proteome</keyword>
<accession>A0A9P0EHT4</accession>
<sequence length="81" mass="8653">MAEAGAATTGTRSVSGLRKLLFLIPTVDEIHAKVMLASTLDVRSRESGRNLCWGRGGDACDMGAWPRAKTEGFEMASPQLT</sequence>